<dbReference type="SUPFAM" id="SSF82693">
    <property type="entry name" value="Multidrug efflux transporter AcrB pore domain, PN1, PN2, PC1 and PC2 subdomains"/>
    <property type="match status" value="1"/>
</dbReference>
<dbReference type="Gene3D" id="1.20.1640.10">
    <property type="entry name" value="Multidrug efflux transporter AcrB transmembrane domain"/>
    <property type="match status" value="3"/>
</dbReference>
<feature type="transmembrane region" description="Helical" evidence="1">
    <location>
        <begin position="979"/>
        <end position="998"/>
    </location>
</feature>
<dbReference type="Gene3D" id="3.30.70.1430">
    <property type="entry name" value="Multidrug efflux transporter AcrB pore domain"/>
    <property type="match status" value="2"/>
</dbReference>
<proteinExistence type="predicted"/>
<protein>
    <submittedName>
        <fullName evidence="2">Efflux RND transporter permease subunit</fullName>
    </submittedName>
</protein>
<comment type="caution">
    <text evidence="2">The sequence shown here is derived from an EMBL/GenBank/DDBJ whole genome shotgun (WGS) entry which is preliminary data.</text>
</comment>
<dbReference type="EMBL" id="JACGWS010000003">
    <property type="protein sequence ID" value="MBC8754300.1"/>
    <property type="molecule type" value="Genomic_DNA"/>
</dbReference>
<feature type="transmembrane region" description="Helical" evidence="1">
    <location>
        <begin position="411"/>
        <end position="431"/>
    </location>
</feature>
<name>A0ABR7Q6W5_9FLAO</name>
<feature type="transmembrane region" description="Helical" evidence="1">
    <location>
        <begin position="937"/>
        <end position="958"/>
    </location>
</feature>
<accession>A0ABR7Q6W5</accession>
<feature type="transmembrane region" description="Helical" evidence="1">
    <location>
        <begin position="352"/>
        <end position="373"/>
    </location>
</feature>
<feature type="transmembrane region" description="Helical" evidence="1">
    <location>
        <begin position="501"/>
        <end position="520"/>
    </location>
</feature>
<dbReference type="InterPro" id="IPR001036">
    <property type="entry name" value="Acrflvin-R"/>
</dbReference>
<keyword evidence="1" id="KW-0472">Membrane</keyword>
<feature type="transmembrane region" description="Helical" evidence="1">
    <location>
        <begin position="379"/>
        <end position="399"/>
    </location>
</feature>
<dbReference type="Proteomes" id="UP000619238">
    <property type="component" value="Unassembled WGS sequence"/>
</dbReference>
<dbReference type="InterPro" id="IPR027463">
    <property type="entry name" value="AcrB_DN_DC_subdom"/>
</dbReference>
<feature type="transmembrane region" description="Helical" evidence="1">
    <location>
        <begin position="879"/>
        <end position="898"/>
    </location>
</feature>
<dbReference type="PANTHER" id="PTHR32063">
    <property type="match status" value="1"/>
</dbReference>
<feature type="transmembrane region" description="Helical" evidence="1">
    <location>
        <begin position="327"/>
        <end position="345"/>
    </location>
</feature>
<gene>
    <name evidence="2" type="ORF">H2O64_06430</name>
</gene>
<dbReference type="Gene3D" id="3.30.70.1440">
    <property type="entry name" value="Multidrug efflux transporter AcrB pore domain"/>
    <property type="match status" value="1"/>
</dbReference>
<keyword evidence="1" id="KW-0812">Transmembrane</keyword>
<organism evidence="2 3">
    <name type="scientific">Kordia aestuariivivens</name>
    <dbReference type="NCBI Taxonomy" id="2759037"/>
    <lineage>
        <taxon>Bacteria</taxon>
        <taxon>Pseudomonadati</taxon>
        <taxon>Bacteroidota</taxon>
        <taxon>Flavobacteriia</taxon>
        <taxon>Flavobacteriales</taxon>
        <taxon>Flavobacteriaceae</taxon>
        <taxon>Kordia</taxon>
    </lineage>
</organism>
<keyword evidence="3" id="KW-1185">Reference proteome</keyword>
<reference evidence="2 3" key="1">
    <citation type="submission" date="2020-07" db="EMBL/GenBank/DDBJ databases">
        <title>Description of Kordia aestuariivivens sp. nov., isolated from a tidal flat.</title>
        <authorList>
            <person name="Park S."/>
            <person name="Yoon J.-H."/>
        </authorList>
    </citation>
    <scope>NUCLEOTIDE SEQUENCE [LARGE SCALE GENOMIC DNA]</scope>
    <source>
        <strain evidence="2 3">YSTF-M3</strain>
    </source>
</reference>
<dbReference type="RefSeq" id="WP_187561343.1">
    <property type="nucleotide sequence ID" value="NZ_JACGWS010000003.1"/>
</dbReference>
<dbReference type="PANTHER" id="PTHR32063:SF0">
    <property type="entry name" value="SWARMING MOTILITY PROTEIN SWRC"/>
    <property type="match status" value="1"/>
</dbReference>
<evidence type="ECO:0000313" key="3">
    <source>
        <dbReference type="Proteomes" id="UP000619238"/>
    </source>
</evidence>
<dbReference type="Gene3D" id="3.30.2090.10">
    <property type="entry name" value="Multidrug efflux transporter AcrB TolC docking domain, DN and DC subdomains"/>
    <property type="match status" value="2"/>
</dbReference>
<dbReference type="Pfam" id="PF00873">
    <property type="entry name" value="ACR_tran"/>
    <property type="match status" value="2"/>
</dbReference>
<dbReference type="Gene3D" id="3.30.70.1320">
    <property type="entry name" value="Multidrug efflux transporter AcrB pore domain like"/>
    <property type="match status" value="1"/>
</dbReference>
<evidence type="ECO:0000256" key="1">
    <source>
        <dbReference type="SAM" id="Phobius"/>
    </source>
</evidence>
<feature type="transmembrane region" description="Helical" evidence="1">
    <location>
        <begin position="443"/>
        <end position="466"/>
    </location>
</feature>
<keyword evidence="1" id="KW-1133">Transmembrane helix</keyword>
<feature type="transmembrane region" description="Helical" evidence="1">
    <location>
        <begin position="1004"/>
        <end position="1028"/>
    </location>
</feature>
<dbReference type="PRINTS" id="PR00702">
    <property type="entry name" value="ACRIFLAVINRP"/>
</dbReference>
<dbReference type="SUPFAM" id="SSF82866">
    <property type="entry name" value="Multidrug efflux transporter AcrB transmembrane domain"/>
    <property type="match status" value="2"/>
</dbReference>
<sequence length="1036" mass="118773">MKISSFKIHVVCIILVLVGIFLLPKISLQLYPTSKLPSITVNYSLMNATPYVLERDVSSILEAGFATLKGVEDIQSKSATTYGYITLNFDKHTDIDVARFETATIVRQLYKQLPEQTSYPTIRINKPSEEQQSAFLTYSINAPKPTQAIQEVVTSQLLPAVGAITNVDNVQLYGATPLEYRITYKNELLDVLQLSKQEVVTALRQFFAKHSLGIVNYQNAYSSLIVQPSKTTVNWHIPIKKVNDKIIHLDEVARIQKASQEKQRYYRVNGKDAITLAVYATKNANTLALAEVVHNTLLTLEKQLPTGYQIIKTYDSTTYLRQELGKVYERTLYTVLILLVFILIVSRSFKYLFVTLLSIIANISIAFILYYAFSIELQLYSLAGITISLGLIIDNSIVMINHIRHQHHKNVFIPILASTLTTIGALSVIYFLEDRYKANLIDFAYVIIINLVVSLCIALFLIPALLEKIKLSVKDKQLPQGFIKNRFYSFYHKMITVLIRFKKTVITLIIVLFGIPFFMLPQQLENNETWYEKAYNSSIGNSWYKEHVRPYVDRYLGGSFRLFSQYVFDSSFYDENEETKLYISAAMEKGATVHQMNEVFLMLENDLQSYNELQQFTTYVYNPDNAQIEITFKDAYKETGFPFILKSRLIAKTKNFGGITWSIHGVGNGFRAGNSATELIDFSLSGKGYNYDMLTNWADTLKIMLQKHPRIQNVQVRENTNRNKKPSYEYHFLLDKKQLALANITPLDVLSELETLTLSKRQDLSIQIQGKYMPVRLISETSKRAQRWHITNMIIDEEKAPITLKNSATIYKQREAENIYKENQEYIQRVEFQYIGATKFGVQSVNEKIIEIREKLPLGYTFNYTDDAWYSDSKSNTNYFYLLLLVMGIIYLICAVLFESLTQPFIILSIIPIAFIGVFLTFYLFDFNFDQGGMASFILLSGITVNASIFIINGFNVLKKQFPARDHILLYLEAFQQKIIPIVFTIVSTQLGFIPFIKDGQQEVFWFALGVGTIGGLLFSLFGILVYLPIFTLKKR</sequence>
<feature type="transmembrane region" description="Helical" evidence="1">
    <location>
        <begin position="905"/>
        <end position="925"/>
    </location>
</feature>
<evidence type="ECO:0000313" key="2">
    <source>
        <dbReference type="EMBL" id="MBC8754300.1"/>
    </source>
</evidence>